<protein>
    <submittedName>
        <fullName evidence="1">Uncharacterized protein</fullName>
    </submittedName>
</protein>
<organism evidence="1 2">
    <name type="scientific">Marinifilum breve</name>
    <dbReference type="NCBI Taxonomy" id="2184082"/>
    <lineage>
        <taxon>Bacteria</taxon>
        <taxon>Pseudomonadati</taxon>
        <taxon>Bacteroidota</taxon>
        <taxon>Bacteroidia</taxon>
        <taxon>Marinilabiliales</taxon>
        <taxon>Marinifilaceae</taxon>
    </lineage>
</organism>
<evidence type="ECO:0000313" key="2">
    <source>
        <dbReference type="Proteomes" id="UP000248079"/>
    </source>
</evidence>
<comment type="caution">
    <text evidence="1">The sequence shown here is derived from an EMBL/GenBank/DDBJ whole genome shotgun (WGS) entry which is preliminary data.</text>
</comment>
<dbReference type="EMBL" id="QFLI01000002">
    <property type="protein sequence ID" value="PXY02044.1"/>
    <property type="molecule type" value="Genomic_DNA"/>
</dbReference>
<dbReference type="Proteomes" id="UP000248079">
    <property type="component" value="Unassembled WGS sequence"/>
</dbReference>
<gene>
    <name evidence="1" type="ORF">DF185_05210</name>
</gene>
<accession>A0A2V4ADE7</accession>
<dbReference type="AlphaFoldDB" id="A0A2V4ADE7"/>
<sequence length="365" mass="41939">MELFFKVILTDFYDTFLILKTTKYDKQYYPFKILTPMKKLLLLTILIAFITQSCNLGTHSTWKDENIESSVRNEIRELDEKVLKAVTTNNTTLIKSIMAKELLEKSGDNIDQLILQASNIITSTDYRILNQFQVKNTTTNIGNTVVSGLNAPNDYIIQYKALNKEMFVSLLIPKNELNEFIITNIYGKSPEGWKLNILQFGQYKINGQTAPELYSIAKDKLEKGHLVDAANSMFLCSLVAKPANQFWQYQNEDQMKSLQEEILGKINEQYTFPLTINEIESKPQILTIHPQGVQEGFYPMIEYLTTIDLKDTISTKLENNKLHSLIGKMFKGIDQDKDYILYKAFSQMPDGKTPVPTYGFVKKLK</sequence>
<proteinExistence type="predicted"/>
<name>A0A2V4ADE7_9BACT</name>
<reference evidence="1 2" key="1">
    <citation type="submission" date="2018-05" db="EMBL/GenBank/DDBJ databases">
        <title>Marinifilum breve JC075T sp. nov., a marine bacterium isolated from Yongle Blue Hole in the South China Sea.</title>
        <authorList>
            <person name="Fu T."/>
        </authorList>
    </citation>
    <scope>NUCLEOTIDE SEQUENCE [LARGE SCALE GENOMIC DNA]</scope>
    <source>
        <strain evidence="1 2">JC075</strain>
    </source>
</reference>
<evidence type="ECO:0000313" key="1">
    <source>
        <dbReference type="EMBL" id="PXY02044.1"/>
    </source>
</evidence>
<keyword evidence="2" id="KW-1185">Reference proteome</keyword>